<sequence length="65" mass="6229">MTKLKNILGATLAGLAALAALGAGILFVATAVVIGAMLALAARITFAARPAAAPEAPAPCEEAAA</sequence>
<dbReference type="EMBL" id="FWFS01000009">
    <property type="protein sequence ID" value="SLN55226.1"/>
    <property type="molecule type" value="Genomic_DNA"/>
</dbReference>
<dbReference type="Proteomes" id="UP000193862">
    <property type="component" value="Unassembled WGS sequence"/>
</dbReference>
<dbReference type="RefSeq" id="WP_159453239.1">
    <property type="nucleotide sequence ID" value="NZ_FWFS01000009.1"/>
</dbReference>
<protein>
    <submittedName>
        <fullName evidence="1">Uncharacterized protein</fullName>
    </submittedName>
</protein>
<reference evidence="1 2" key="1">
    <citation type="submission" date="2017-03" db="EMBL/GenBank/DDBJ databases">
        <authorList>
            <person name="Afonso C.L."/>
            <person name="Miller P.J."/>
            <person name="Scott M.A."/>
            <person name="Spackman E."/>
            <person name="Goraichik I."/>
            <person name="Dimitrov K.M."/>
            <person name="Suarez D.L."/>
            <person name="Swayne D.E."/>
        </authorList>
    </citation>
    <scope>NUCLEOTIDE SEQUENCE [LARGE SCALE GENOMIC DNA]</scope>
    <source>
        <strain evidence="1 2">CECT 8620</strain>
    </source>
</reference>
<evidence type="ECO:0000313" key="2">
    <source>
        <dbReference type="Proteomes" id="UP000193862"/>
    </source>
</evidence>
<keyword evidence="2" id="KW-1185">Reference proteome</keyword>
<proteinExistence type="predicted"/>
<organism evidence="1 2">
    <name type="scientific">Aquimixticola soesokkakensis</name>
    <dbReference type="NCBI Taxonomy" id="1519096"/>
    <lineage>
        <taxon>Bacteria</taxon>
        <taxon>Pseudomonadati</taxon>
        <taxon>Pseudomonadota</taxon>
        <taxon>Alphaproteobacteria</taxon>
        <taxon>Rhodobacterales</taxon>
        <taxon>Paracoccaceae</taxon>
        <taxon>Aquimixticola</taxon>
    </lineage>
</organism>
<evidence type="ECO:0000313" key="1">
    <source>
        <dbReference type="EMBL" id="SLN55226.1"/>
    </source>
</evidence>
<accession>A0A1Y5T4J7</accession>
<gene>
    <name evidence="1" type="ORF">AQS8620_02424</name>
</gene>
<dbReference type="AlphaFoldDB" id="A0A1Y5T4J7"/>
<name>A0A1Y5T4J7_9RHOB</name>